<dbReference type="SUPFAM" id="SSF117396">
    <property type="entry name" value="TM1631-like"/>
    <property type="match status" value="1"/>
</dbReference>
<protein>
    <submittedName>
        <fullName evidence="1">DUF72 domain-containing protein</fullName>
    </submittedName>
</protein>
<comment type="caution">
    <text evidence="1">The sequence shown here is derived from an EMBL/GenBank/DDBJ whole genome shotgun (WGS) entry which is preliminary data.</text>
</comment>
<name>A0A6L6Q5B7_9BURK</name>
<dbReference type="InterPro" id="IPR036520">
    <property type="entry name" value="UPF0759_sf"/>
</dbReference>
<dbReference type="AlphaFoldDB" id="A0A6L6Q5B7"/>
<organism evidence="1 2">
    <name type="scientific">Pseudoduganella ginsengisoli</name>
    <dbReference type="NCBI Taxonomy" id="1462440"/>
    <lineage>
        <taxon>Bacteria</taxon>
        <taxon>Pseudomonadati</taxon>
        <taxon>Pseudomonadota</taxon>
        <taxon>Betaproteobacteria</taxon>
        <taxon>Burkholderiales</taxon>
        <taxon>Oxalobacteraceae</taxon>
        <taxon>Telluria group</taxon>
        <taxon>Pseudoduganella</taxon>
    </lineage>
</organism>
<dbReference type="Proteomes" id="UP000484015">
    <property type="component" value="Unassembled WGS sequence"/>
</dbReference>
<dbReference type="Pfam" id="PF01904">
    <property type="entry name" value="DUF72"/>
    <property type="match status" value="1"/>
</dbReference>
<evidence type="ECO:0000313" key="1">
    <source>
        <dbReference type="EMBL" id="MTW04584.1"/>
    </source>
</evidence>
<sequence>MKQGDKMAVAHIGCAGWSIPKTAAMAFPLGGTHLERYAAVFNSVEINSSFYRPHQTATYARWAASVPAAFRFSVKAPRTMTHVHHLQDGEAPMARFADEVAGLEAKLGCVLLQFPPSLMFDFVAAGSFFALARRHFSHTMVACEGRHPTWFSDTATSLLREHGITRVIADPPAGQPGAHVATTKSTYLRLHGTPRVYYSAYGPDDIDWAAGILAGRLKAGHDAWCIFDNTAEGHAMPNAMSLMQRLAEVTAPPPESAW</sequence>
<evidence type="ECO:0000313" key="2">
    <source>
        <dbReference type="Proteomes" id="UP000484015"/>
    </source>
</evidence>
<dbReference type="EMBL" id="WNLA01000016">
    <property type="protein sequence ID" value="MTW04584.1"/>
    <property type="molecule type" value="Genomic_DNA"/>
</dbReference>
<accession>A0A6L6Q5B7</accession>
<dbReference type="PANTHER" id="PTHR30348:SF14">
    <property type="entry name" value="BLR8050 PROTEIN"/>
    <property type="match status" value="1"/>
</dbReference>
<gene>
    <name evidence="1" type="ORF">GM668_21155</name>
</gene>
<reference evidence="1 2" key="1">
    <citation type="submission" date="2019-11" db="EMBL/GenBank/DDBJ databases">
        <title>Type strains purchased from KCTC, JCM and DSMZ.</title>
        <authorList>
            <person name="Lu H."/>
        </authorList>
    </citation>
    <scope>NUCLEOTIDE SEQUENCE [LARGE SCALE GENOMIC DNA]</scope>
    <source>
        <strain evidence="1 2">KCTC 42409</strain>
    </source>
</reference>
<keyword evidence="2" id="KW-1185">Reference proteome</keyword>
<proteinExistence type="predicted"/>
<dbReference type="InterPro" id="IPR002763">
    <property type="entry name" value="DUF72"/>
</dbReference>
<dbReference type="Gene3D" id="3.20.20.410">
    <property type="entry name" value="Protein of unknown function UPF0759"/>
    <property type="match status" value="1"/>
</dbReference>
<dbReference type="PANTHER" id="PTHR30348">
    <property type="entry name" value="UNCHARACTERIZED PROTEIN YECE"/>
    <property type="match status" value="1"/>
</dbReference>
<dbReference type="OrthoDB" id="9780310at2"/>